<accession>A0A9D3YK83</accession>
<reference evidence="1" key="2">
    <citation type="submission" date="2020-11" db="EMBL/GenBank/DDBJ databases">
        <authorList>
            <person name="McCartney M.A."/>
            <person name="Auch B."/>
            <person name="Kono T."/>
            <person name="Mallez S."/>
            <person name="Becker A."/>
            <person name="Gohl D.M."/>
            <person name="Silverstein K.A.T."/>
            <person name="Koren S."/>
            <person name="Bechman K.B."/>
            <person name="Herman A."/>
            <person name="Abrahante J.E."/>
            <person name="Garbe J."/>
        </authorList>
    </citation>
    <scope>NUCLEOTIDE SEQUENCE</scope>
    <source>
        <strain evidence="1">Duluth1</strain>
        <tissue evidence="1">Whole animal</tissue>
    </source>
</reference>
<evidence type="ECO:0000313" key="1">
    <source>
        <dbReference type="EMBL" id="KAH3700388.1"/>
    </source>
</evidence>
<keyword evidence="2" id="KW-1185">Reference proteome</keyword>
<dbReference type="AlphaFoldDB" id="A0A9D3YK83"/>
<name>A0A9D3YK83_DREPO</name>
<dbReference type="EMBL" id="JAIWYP010000015">
    <property type="protein sequence ID" value="KAH3700388.1"/>
    <property type="molecule type" value="Genomic_DNA"/>
</dbReference>
<dbReference type="Proteomes" id="UP000828390">
    <property type="component" value="Unassembled WGS sequence"/>
</dbReference>
<protein>
    <submittedName>
        <fullName evidence="1">Uncharacterized protein</fullName>
    </submittedName>
</protein>
<organism evidence="1 2">
    <name type="scientific">Dreissena polymorpha</name>
    <name type="common">Zebra mussel</name>
    <name type="synonym">Mytilus polymorpha</name>
    <dbReference type="NCBI Taxonomy" id="45954"/>
    <lineage>
        <taxon>Eukaryota</taxon>
        <taxon>Metazoa</taxon>
        <taxon>Spiralia</taxon>
        <taxon>Lophotrochozoa</taxon>
        <taxon>Mollusca</taxon>
        <taxon>Bivalvia</taxon>
        <taxon>Autobranchia</taxon>
        <taxon>Heteroconchia</taxon>
        <taxon>Euheterodonta</taxon>
        <taxon>Imparidentia</taxon>
        <taxon>Neoheterodontei</taxon>
        <taxon>Myida</taxon>
        <taxon>Dreissenoidea</taxon>
        <taxon>Dreissenidae</taxon>
        <taxon>Dreissena</taxon>
    </lineage>
</organism>
<comment type="caution">
    <text evidence="1">The sequence shown here is derived from an EMBL/GenBank/DDBJ whole genome shotgun (WGS) entry which is preliminary data.</text>
</comment>
<reference evidence="1" key="1">
    <citation type="journal article" date="2019" name="bioRxiv">
        <title>The Genome of the Zebra Mussel, Dreissena polymorpha: A Resource for Invasive Species Research.</title>
        <authorList>
            <person name="McCartney M.A."/>
            <person name="Auch B."/>
            <person name="Kono T."/>
            <person name="Mallez S."/>
            <person name="Zhang Y."/>
            <person name="Obille A."/>
            <person name="Becker A."/>
            <person name="Abrahante J.E."/>
            <person name="Garbe J."/>
            <person name="Badalamenti J.P."/>
            <person name="Herman A."/>
            <person name="Mangelson H."/>
            <person name="Liachko I."/>
            <person name="Sullivan S."/>
            <person name="Sone E.D."/>
            <person name="Koren S."/>
            <person name="Silverstein K.A.T."/>
            <person name="Beckman K.B."/>
            <person name="Gohl D.M."/>
        </authorList>
    </citation>
    <scope>NUCLEOTIDE SEQUENCE</scope>
    <source>
        <strain evidence="1">Duluth1</strain>
        <tissue evidence="1">Whole animal</tissue>
    </source>
</reference>
<gene>
    <name evidence="1" type="ORF">DPMN_075364</name>
</gene>
<sequence length="80" mass="9089">MRHRVPICLETTKWNRPSDKLTSFGEPKEFPVDSRLHLPTKCFPGLLFPTKCSQFLQNHQVPKAAVVSGTPPFEEGRNGR</sequence>
<evidence type="ECO:0000313" key="2">
    <source>
        <dbReference type="Proteomes" id="UP000828390"/>
    </source>
</evidence>
<proteinExistence type="predicted"/>